<dbReference type="STRING" id="215250.A0A316YL99"/>
<organism evidence="2 3">
    <name type="scientific">Acaromyces ingoldii</name>
    <dbReference type="NCBI Taxonomy" id="215250"/>
    <lineage>
        <taxon>Eukaryota</taxon>
        <taxon>Fungi</taxon>
        <taxon>Dikarya</taxon>
        <taxon>Basidiomycota</taxon>
        <taxon>Ustilaginomycotina</taxon>
        <taxon>Exobasidiomycetes</taxon>
        <taxon>Exobasidiales</taxon>
        <taxon>Cryptobasidiaceae</taxon>
        <taxon>Acaromyces</taxon>
    </lineage>
</organism>
<dbReference type="GeneID" id="37044103"/>
<evidence type="ECO:0008006" key="4">
    <source>
        <dbReference type="Google" id="ProtNLM"/>
    </source>
</evidence>
<reference evidence="2 3" key="1">
    <citation type="journal article" date="2018" name="Mol. Biol. Evol.">
        <title>Broad Genomic Sampling Reveals a Smut Pathogenic Ancestry of the Fungal Clade Ustilaginomycotina.</title>
        <authorList>
            <person name="Kijpornyongpan T."/>
            <person name="Mondo S.J."/>
            <person name="Barry K."/>
            <person name="Sandor L."/>
            <person name="Lee J."/>
            <person name="Lipzen A."/>
            <person name="Pangilinan J."/>
            <person name="LaButti K."/>
            <person name="Hainaut M."/>
            <person name="Henrissat B."/>
            <person name="Grigoriev I.V."/>
            <person name="Spatafora J.W."/>
            <person name="Aime M.C."/>
        </authorList>
    </citation>
    <scope>NUCLEOTIDE SEQUENCE [LARGE SCALE GENOMIC DNA]</scope>
    <source>
        <strain evidence="2 3">MCA 4198</strain>
    </source>
</reference>
<dbReference type="Proteomes" id="UP000245768">
    <property type="component" value="Unassembled WGS sequence"/>
</dbReference>
<feature type="region of interest" description="Disordered" evidence="1">
    <location>
        <begin position="101"/>
        <end position="146"/>
    </location>
</feature>
<dbReference type="OrthoDB" id="197400at2759"/>
<accession>A0A316YL99</accession>
<dbReference type="AlphaFoldDB" id="A0A316YL99"/>
<evidence type="ECO:0000256" key="1">
    <source>
        <dbReference type="SAM" id="MobiDB-lite"/>
    </source>
</evidence>
<gene>
    <name evidence="2" type="ORF">FA10DRAFT_268115</name>
</gene>
<feature type="region of interest" description="Disordered" evidence="1">
    <location>
        <begin position="20"/>
        <end position="54"/>
    </location>
</feature>
<feature type="compositionally biased region" description="Basic and acidic residues" evidence="1">
    <location>
        <begin position="203"/>
        <end position="212"/>
    </location>
</feature>
<feature type="compositionally biased region" description="Acidic residues" evidence="1">
    <location>
        <begin position="110"/>
        <end position="134"/>
    </location>
</feature>
<dbReference type="CDD" id="cd22851">
    <property type="entry name" value="SMN_N"/>
    <property type="match status" value="1"/>
</dbReference>
<name>A0A316YL99_9BASI</name>
<feature type="region of interest" description="Disordered" evidence="1">
    <location>
        <begin position="261"/>
        <end position="283"/>
    </location>
</feature>
<sequence>MASTASRKVVSYSDLDMAAAASASTSSLAPSAPSLVASSASGKRPNWDSSGQALTASASRKLRKLLSLARGGNVEQVESMLKNDASVAGARVNEELKEAMREARRAMRGEDEEEEEEEEEGDEKEEYENDDFDEVNGGHGEVDEEMDEGGAIDSFDWQGINGGSENGSGRALTHREIWDDDALKNAWDAAVEEYEIFHRRRQEAHEQQEVSQKKRKRESALWYDSPAPGSKAALEAKTKQADEARELARRKQEAKKLVRDLAANEATPPLSKSNLSVPPSRHLASNSSAWKRACAMVAQTPNRIGPSHTSAVPSAAPSMATATRLADPVATFASADAQAAAAPSTSTPSAMSKEDTLQNLAMAWYYAGYYQAQAQALVASSSPQQQGE</sequence>
<proteinExistence type="predicted"/>
<dbReference type="CDD" id="cd22852">
    <property type="entry name" value="SMN_C"/>
    <property type="match status" value="1"/>
</dbReference>
<evidence type="ECO:0000313" key="2">
    <source>
        <dbReference type="EMBL" id="PWN89584.1"/>
    </source>
</evidence>
<dbReference type="InParanoid" id="A0A316YL99"/>
<dbReference type="InterPro" id="IPR047313">
    <property type="entry name" value="SMN_C"/>
</dbReference>
<feature type="compositionally biased region" description="Low complexity" evidence="1">
    <location>
        <begin position="20"/>
        <end position="41"/>
    </location>
</feature>
<dbReference type="RefSeq" id="XP_025376782.1">
    <property type="nucleotide sequence ID" value="XM_025522187.1"/>
</dbReference>
<feature type="region of interest" description="Disordered" evidence="1">
    <location>
        <begin position="201"/>
        <end position="234"/>
    </location>
</feature>
<protein>
    <recommendedName>
        <fullName evidence="4">Survival motor neuron Tudor domain-containing protein</fullName>
    </recommendedName>
</protein>
<feature type="compositionally biased region" description="Polar residues" evidence="1">
    <location>
        <begin position="270"/>
        <end position="283"/>
    </location>
</feature>
<evidence type="ECO:0000313" key="3">
    <source>
        <dbReference type="Proteomes" id="UP000245768"/>
    </source>
</evidence>
<dbReference type="EMBL" id="KZ819637">
    <property type="protein sequence ID" value="PWN89584.1"/>
    <property type="molecule type" value="Genomic_DNA"/>
</dbReference>
<keyword evidence="3" id="KW-1185">Reference proteome</keyword>